<protein>
    <submittedName>
        <fullName evidence="2">Uncharacterized protein</fullName>
    </submittedName>
</protein>
<reference evidence="2 3" key="2">
    <citation type="journal article" date="2021" name="Curr. Genet.">
        <title>Genetic response to nitrogen starvation in the aggressive Eucalyptus foliar pathogen Teratosphaeria destructans.</title>
        <authorList>
            <person name="Havenga M."/>
            <person name="Wingfield B.D."/>
            <person name="Wingfield M.J."/>
            <person name="Dreyer L.L."/>
            <person name="Roets F."/>
            <person name="Aylward J."/>
        </authorList>
    </citation>
    <scope>NUCLEOTIDE SEQUENCE [LARGE SCALE GENOMIC DNA]</scope>
    <source>
        <strain evidence="2">CMW44962</strain>
    </source>
</reference>
<feature type="region of interest" description="Disordered" evidence="1">
    <location>
        <begin position="353"/>
        <end position="407"/>
    </location>
</feature>
<feature type="region of interest" description="Disordered" evidence="1">
    <location>
        <begin position="239"/>
        <end position="337"/>
    </location>
</feature>
<proteinExistence type="predicted"/>
<feature type="compositionally biased region" description="Basic and acidic residues" evidence="1">
    <location>
        <begin position="35"/>
        <end position="50"/>
    </location>
</feature>
<dbReference type="AlphaFoldDB" id="A0A9W7W827"/>
<accession>A0A9W7W827</accession>
<evidence type="ECO:0000313" key="3">
    <source>
        <dbReference type="Proteomes" id="UP001138500"/>
    </source>
</evidence>
<feature type="region of interest" description="Disordered" evidence="1">
    <location>
        <begin position="437"/>
        <end position="573"/>
    </location>
</feature>
<name>A0A9W7W827_9PEZI</name>
<feature type="compositionally biased region" description="Basic and acidic residues" evidence="1">
    <location>
        <begin position="486"/>
        <end position="498"/>
    </location>
</feature>
<keyword evidence="3" id="KW-1185">Reference proteome</keyword>
<feature type="region of interest" description="Disordered" evidence="1">
    <location>
        <begin position="13"/>
        <end position="54"/>
    </location>
</feature>
<sequence>MPLLTFTLYLSIGTTTPPSHNTPVPPKQSSKTLPHPHDRGDPTPRFHDRACVPAPPTHSLIEEARRRDRESLGVLLHYFPSLPPRAKVEQGSDARVVGGSSPARRRGLLEGAPGTDGGGSRGSEDRRVPFRGRGSGGLLRSSLPEDGVGSGRMRDEGLRRRDWGVGARMPLGMEDGGCEGRAGAEGFSIDGEDGEGVVLSTLGMRAEDDSSGHWTEIADGGGVVHQSAVLATRGCELDAEGTVSSRVSPASTPEADQARAETADDSPAASAPSTRRPHYALPTAAFRRRDRQSHSSGDAPASSAPTVAKRTGTLPPNAKFQSKSLQMHSRPSSGLSSAIGAQTRNLNRYASGAGTKISAPVSRGGPRITSAPPLHTTPTDSRVAEMPAGRSSSWNPHASNMHPSSRFPGLSASLTPVVIRGGDQGVLKPWVEALPGRGERAVSSASVSEGTAGTASSSDAVEIPGMRAEGSEDECSRRFDVLPQREPADARHDRDPRSRLTPAGHANDDRRPQAADDPSRLATSPSIPEQASPIPDVLMTDANAVQTGAAGEGEEEWEVVSGGERGGEEDVADPFEVMSPAPRVLWAGGRR</sequence>
<feature type="compositionally biased region" description="Polar residues" evidence="1">
    <location>
        <begin position="13"/>
        <end position="32"/>
    </location>
</feature>
<dbReference type="EMBL" id="RIBY02000002">
    <property type="protein sequence ID" value="KAH9845766.1"/>
    <property type="molecule type" value="Genomic_DNA"/>
</dbReference>
<gene>
    <name evidence="2" type="ORF">Tdes44962_MAKER01197</name>
</gene>
<feature type="compositionally biased region" description="Polar residues" evidence="1">
    <location>
        <begin position="390"/>
        <end position="403"/>
    </location>
</feature>
<evidence type="ECO:0000313" key="2">
    <source>
        <dbReference type="EMBL" id="KAH9845766.1"/>
    </source>
</evidence>
<organism evidence="2 3">
    <name type="scientific">Teratosphaeria destructans</name>
    <dbReference type="NCBI Taxonomy" id="418781"/>
    <lineage>
        <taxon>Eukaryota</taxon>
        <taxon>Fungi</taxon>
        <taxon>Dikarya</taxon>
        <taxon>Ascomycota</taxon>
        <taxon>Pezizomycotina</taxon>
        <taxon>Dothideomycetes</taxon>
        <taxon>Dothideomycetidae</taxon>
        <taxon>Mycosphaerellales</taxon>
        <taxon>Teratosphaeriaceae</taxon>
        <taxon>Teratosphaeria</taxon>
    </lineage>
</organism>
<feature type="compositionally biased region" description="Polar residues" evidence="1">
    <location>
        <begin position="319"/>
        <end position="337"/>
    </location>
</feature>
<dbReference type="Proteomes" id="UP001138500">
    <property type="component" value="Unassembled WGS sequence"/>
</dbReference>
<feature type="compositionally biased region" description="Polar residues" evidence="1">
    <location>
        <begin position="242"/>
        <end position="251"/>
    </location>
</feature>
<feature type="region of interest" description="Disordered" evidence="1">
    <location>
        <begin position="84"/>
        <end position="155"/>
    </location>
</feature>
<feature type="compositionally biased region" description="Polar residues" evidence="1">
    <location>
        <begin position="443"/>
        <end position="459"/>
    </location>
</feature>
<dbReference type="OrthoDB" id="10640205at2759"/>
<reference evidence="2 3" key="1">
    <citation type="journal article" date="2018" name="IMA Fungus">
        <title>IMA Genome-F 10: Nine draft genome sequences of Claviceps purpurea s.lat., including C. arundinis, C. humidiphila, and C. cf. spartinae, pseudomolecules for the pitch canker pathogen Fusarium circinatum, draft genome of Davidsoniella eucalypti, Grosmannia galeiformis, Quambalaria eucalypti, and Teratosphaeria destructans.</title>
        <authorList>
            <person name="Wingfield B.D."/>
            <person name="Liu M."/>
            <person name="Nguyen H.D."/>
            <person name="Lane F.A."/>
            <person name="Morgan S.W."/>
            <person name="De Vos L."/>
            <person name="Wilken P.M."/>
            <person name="Duong T.A."/>
            <person name="Aylward J."/>
            <person name="Coetzee M.P."/>
            <person name="Dadej K."/>
            <person name="De Beer Z.W."/>
            <person name="Findlay W."/>
            <person name="Havenga M."/>
            <person name="Kolarik M."/>
            <person name="Menzies J.G."/>
            <person name="Naidoo K."/>
            <person name="Pochopski O."/>
            <person name="Shoukouhi P."/>
            <person name="Santana Q.C."/>
            <person name="Seifert K.A."/>
            <person name="Soal N."/>
            <person name="Steenkamp E.T."/>
            <person name="Tatham C.T."/>
            <person name="van der Nest M.A."/>
            <person name="Wingfield M.J."/>
        </authorList>
    </citation>
    <scope>NUCLEOTIDE SEQUENCE [LARGE SCALE GENOMIC DNA]</scope>
    <source>
        <strain evidence="2">CMW44962</strain>
    </source>
</reference>
<feature type="compositionally biased region" description="Basic and acidic residues" evidence="1">
    <location>
        <begin position="506"/>
        <end position="519"/>
    </location>
</feature>
<evidence type="ECO:0000256" key="1">
    <source>
        <dbReference type="SAM" id="MobiDB-lite"/>
    </source>
</evidence>
<comment type="caution">
    <text evidence="2">The sequence shown here is derived from an EMBL/GenBank/DDBJ whole genome shotgun (WGS) entry which is preliminary data.</text>
</comment>
<feature type="compositionally biased region" description="Low complexity" evidence="1">
    <location>
        <begin position="265"/>
        <end position="274"/>
    </location>
</feature>